<dbReference type="InterPro" id="IPR050109">
    <property type="entry name" value="HTH-type_TetR-like_transc_reg"/>
</dbReference>
<dbReference type="PROSITE" id="PS50977">
    <property type="entry name" value="HTH_TETR_2"/>
    <property type="match status" value="1"/>
</dbReference>
<evidence type="ECO:0000256" key="2">
    <source>
        <dbReference type="ARBA" id="ARBA00023125"/>
    </source>
</evidence>
<dbReference type="Pfam" id="PF17937">
    <property type="entry name" value="TetR_C_28"/>
    <property type="match status" value="1"/>
</dbReference>
<dbReference type="HOGENOM" id="CLU_091687_2_1_11"/>
<dbReference type="PhylomeDB" id="Q1AWE4"/>
<sequence length="203" mass="22075">MAMDTAPSGRYSSNVEGSSDTRRRLLLAAERLAGREGVARLTLEAVAAEAGVSKGGLLYHFSGKEELIGAMVMRWVEDFERDVESRLAREGSRAGRWVRAYVGATFEPEAGSGPAAGEPVSVLAAAATNRELLGELRRCYRKWQERMEDDGLDPALATLLRLAADGLWFSELFGLAPPSGRLRERVHRRMLELASGGCGGRKP</sequence>
<dbReference type="Pfam" id="PF00440">
    <property type="entry name" value="TetR_N"/>
    <property type="match status" value="1"/>
</dbReference>
<dbReference type="SUPFAM" id="SSF48498">
    <property type="entry name" value="Tetracyclin repressor-like, C-terminal domain"/>
    <property type="match status" value="1"/>
</dbReference>
<evidence type="ECO:0000313" key="7">
    <source>
        <dbReference type="Proteomes" id="UP000006637"/>
    </source>
</evidence>
<evidence type="ECO:0000256" key="1">
    <source>
        <dbReference type="ARBA" id="ARBA00023015"/>
    </source>
</evidence>
<reference evidence="6 7" key="1">
    <citation type="submission" date="2006-06" db="EMBL/GenBank/DDBJ databases">
        <title>Complete sequence of Rubrobacter xylanophilus DSM 9941.</title>
        <authorList>
            <consortium name="US DOE Joint Genome Institute"/>
            <person name="Copeland A."/>
            <person name="Lucas S."/>
            <person name="Lapidus A."/>
            <person name="Barry K."/>
            <person name="Detter J.C."/>
            <person name="Glavina del Rio T."/>
            <person name="Hammon N."/>
            <person name="Israni S."/>
            <person name="Dalin E."/>
            <person name="Tice H."/>
            <person name="Pitluck S."/>
            <person name="Munk A.C."/>
            <person name="Brettin T."/>
            <person name="Bruce D."/>
            <person name="Han C."/>
            <person name="Tapia R."/>
            <person name="Gilna P."/>
            <person name="Schmutz J."/>
            <person name="Larimer F."/>
            <person name="Land M."/>
            <person name="Hauser L."/>
            <person name="Kyrpides N."/>
            <person name="Lykidis A."/>
            <person name="da Costa M.S."/>
            <person name="Rainey F.A."/>
            <person name="Empadinhas N."/>
            <person name="Jolivet E."/>
            <person name="Battista J.R."/>
            <person name="Richardson P."/>
        </authorList>
    </citation>
    <scope>NUCLEOTIDE SEQUENCE [LARGE SCALE GENOMIC DNA]</scope>
    <source>
        <strain evidence="7">DSM 9941 / NBRC 16129 / PRD-1</strain>
    </source>
</reference>
<evidence type="ECO:0000256" key="3">
    <source>
        <dbReference type="ARBA" id="ARBA00023163"/>
    </source>
</evidence>
<keyword evidence="7" id="KW-1185">Reference proteome</keyword>
<dbReference type="PANTHER" id="PTHR30055">
    <property type="entry name" value="HTH-TYPE TRANSCRIPTIONAL REGULATOR RUTR"/>
    <property type="match status" value="1"/>
</dbReference>
<keyword evidence="2 4" id="KW-0238">DNA-binding</keyword>
<dbReference type="GO" id="GO:0003700">
    <property type="term" value="F:DNA-binding transcription factor activity"/>
    <property type="evidence" value="ECO:0007669"/>
    <property type="project" value="TreeGrafter"/>
</dbReference>
<dbReference type="InterPro" id="IPR009057">
    <property type="entry name" value="Homeodomain-like_sf"/>
</dbReference>
<dbReference type="Gene3D" id="1.10.357.10">
    <property type="entry name" value="Tetracycline Repressor, domain 2"/>
    <property type="match status" value="1"/>
</dbReference>
<dbReference type="GO" id="GO:0000976">
    <property type="term" value="F:transcription cis-regulatory region binding"/>
    <property type="evidence" value="ECO:0007669"/>
    <property type="project" value="TreeGrafter"/>
</dbReference>
<dbReference type="KEGG" id="rxy:Rxyl_1320"/>
<dbReference type="AlphaFoldDB" id="Q1AWE4"/>
<dbReference type="InterPro" id="IPR041479">
    <property type="entry name" value="TetR_CgmR_C"/>
</dbReference>
<keyword evidence="1" id="KW-0805">Transcription regulation</keyword>
<protein>
    <submittedName>
        <fullName evidence="6">Transcriptional regulator, TetR family</fullName>
    </submittedName>
</protein>
<dbReference type="SUPFAM" id="SSF46689">
    <property type="entry name" value="Homeodomain-like"/>
    <property type="match status" value="1"/>
</dbReference>
<name>Q1AWE4_RUBXD</name>
<dbReference type="EMBL" id="CP000386">
    <property type="protein sequence ID" value="ABG04284.1"/>
    <property type="molecule type" value="Genomic_DNA"/>
</dbReference>
<dbReference type="eggNOG" id="COG1309">
    <property type="taxonomic scope" value="Bacteria"/>
</dbReference>
<dbReference type="InterPro" id="IPR001647">
    <property type="entry name" value="HTH_TetR"/>
</dbReference>
<proteinExistence type="predicted"/>
<dbReference type="STRING" id="266117.Rxyl_1320"/>
<feature type="DNA-binding region" description="H-T-H motif" evidence="4">
    <location>
        <begin position="42"/>
        <end position="61"/>
    </location>
</feature>
<evidence type="ECO:0000259" key="5">
    <source>
        <dbReference type="PROSITE" id="PS50977"/>
    </source>
</evidence>
<dbReference type="PANTHER" id="PTHR30055:SF234">
    <property type="entry name" value="HTH-TYPE TRANSCRIPTIONAL REGULATOR BETI"/>
    <property type="match status" value="1"/>
</dbReference>
<evidence type="ECO:0000313" key="6">
    <source>
        <dbReference type="EMBL" id="ABG04284.1"/>
    </source>
</evidence>
<feature type="domain" description="HTH tetR-type" evidence="5">
    <location>
        <begin position="19"/>
        <end position="79"/>
    </location>
</feature>
<evidence type="ECO:0000256" key="4">
    <source>
        <dbReference type="PROSITE-ProRule" id="PRU00335"/>
    </source>
</evidence>
<dbReference type="Proteomes" id="UP000006637">
    <property type="component" value="Chromosome"/>
</dbReference>
<dbReference type="PRINTS" id="PR00455">
    <property type="entry name" value="HTHTETR"/>
</dbReference>
<accession>Q1AWE4</accession>
<dbReference type="InterPro" id="IPR036271">
    <property type="entry name" value="Tet_transcr_reg_TetR-rel_C_sf"/>
</dbReference>
<organism evidence="6 7">
    <name type="scientific">Rubrobacter xylanophilus (strain DSM 9941 / JCM 11954 / NBRC 16129 / PRD-1)</name>
    <dbReference type="NCBI Taxonomy" id="266117"/>
    <lineage>
        <taxon>Bacteria</taxon>
        <taxon>Bacillati</taxon>
        <taxon>Actinomycetota</taxon>
        <taxon>Rubrobacteria</taxon>
        <taxon>Rubrobacterales</taxon>
        <taxon>Rubrobacteraceae</taxon>
        <taxon>Rubrobacter</taxon>
    </lineage>
</organism>
<keyword evidence="3" id="KW-0804">Transcription</keyword>
<gene>
    <name evidence="6" type="ordered locus">Rxyl_1320</name>
</gene>